<organism evidence="1 2">
    <name type="scientific">Pseudomonas indica</name>
    <dbReference type="NCBI Taxonomy" id="137658"/>
    <lineage>
        <taxon>Bacteria</taxon>
        <taxon>Pseudomonadati</taxon>
        <taxon>Pseudomonadota</taxon>
        <taxon>Gammaproteobacteria</taxon>
        <taxon>Pseudomonadales</taxon>
        <taxon>Pseudomonadaceae</taxon>
        <taxon>Pseudomonas</taxon>
    </lineage>
</organism>
<sequence>MAQRKPVVWIGGRRRQLPAGDTLAGAEPPVASGDTQQYYRGDKTWASLASAVRSVVLTGLSTATNAAITATDTILQALGKIQAQLDNRQPLDATLTALAALNSSANQTIYSTGSDAYALTSLTVYGRQLIGTADAPEARAALGLATSVTRDATTSATDTTSERLWRTNDLVKQTGPMDETVGSVLLRGAFGCGARIPTTYNSSNPLYITDFAAYRPTGVYLATGDGVSPASANAPPGSGNNQLLVSAWSSVSATQYFVIANSASAANKRAWIGNYYGTGNYAWAELWHNGNLVVGTSGNAVGKLNTANTWSAAQTFTTITASAGSVIGNNQIGANALELGINASGDRASFVDLHADDTNTDYSGRLLRNAGVNGTLDLLNVGTGATRLNSAGGPVQLLHQGNTRLATTAAGVDITGIVNSYGLSPLVTVSATSKTFALADAGTYQRFTAGSNATCTVPTNASVAYPIGSEIHIRRAANANLTIVAASGVTINAPSGGTLVLTNNMTCTLKKIGTDTWDLIGQTVPA</sequence>
<evidence type="ECO:0000313" key="2">
    <source>
        <dbReference type="Proteomes" id="UP000198706"/>
    </source>
</evidence>
<reference evidence="1 2" key="1">
    <citation type="submission" date="2016-10" db="EMBL/GenBank/DDBJ databases">
        <authorList>
            <person name="de Groot N.N."/>
        </authorList>
    </citation>
    <scope>NUCLEOTIDE SEQUENCE [LARGE SCALE GENOMIC DNA]</scope>
    <source>
        <strain evidence="1 2">JCM 21544</strain>
    </source>
</reference>
<protein>
    <submittedName>
        <fullName evidence="1">Uncharacterized protein</fullName>
    </submittedName>
</protein>
<name>A0A1G8V6S2_9PSED</name>
<keyword evidence="2" id="KW-1185">Reference proteome</keyword>
<proteinExistence type="predicted"/>
<dbReference type="EMBL" id="FNFD01000002">
    <property type="protein sequence ID" value="SDJ61743.1"/>
    <property type="molecule type" value="Genomic_DNA"/>
</dbReference>
<dbReference type="RefSeq" id="WP_084336947.1">
    <property type="nucleotide sequence ID" value="NZ_FNFD01000002.1"/>
</dbReference>
<gene>
    <name evidence="1" type="ORF">SAMN05216186_102117</name>
</gene>
<dbReference type="AlphaFoldDB" id="A0A1G8V6S2"/>
<accession>A0A1G8V6S2</accession>
<evidence type="ECO:0000313" key="1">
    <source>
        <dbReference type="EMBL" id="SDJ61743.1"/>
    </source>
</evidence>
<dbReference type="STRING" id="137658.SAMN05216186_102117"/>
<dbReference type="Proteomes" id="UP000198706">
    <property type="component" value="Unassembled WGS sequence"/>
</dbReference>